<dbReference type="InterPro" id="IPR005069">
    <property type="entry name" value="Nucl-diP-sugar_transferase"/>
</dbReference>
<comment type="similarity">
    <text evidence="1 2">Belongs to the glycosyltransferase 77 family.</text>
</comment>
<dbReference type="GO" id="GO:0000139">
    <property type="term" value="C:Golgi membrane"/>
    <property type="evidence" value="ECO:0007669"/>
    <property type="project" value="UniProtKB-SubCell"/>
</dbReference>
<keyword evidence="2" id="KW-0735">Signal-anchor</keyword>
<dbReference type="GO" id="GO:0071555">
    <property type="term" value="P:cell wall organization"/>
    <property type="evidence" value="ECO:0007669"/>
    <property type="project" value="UniProtKB-KW"/>
</dbReference>
<keyword evidence="2" id="KW-0333">Golgi apparatus</keyword>
<evidence type="ECO:0000313" key="5">
    <source>
        <dbReference type="Proteomes" id="UP000822688"/>
    </source>
</evidence>
<gene>
    <name evidence="4" type="ORF">KC19_5G019800</name>
</gene>
<keyword evidence="2" id="KW-0961">Cell wall biogenesis/degradation</keyword>
<dbReference type="PANTHER" id="PTHR46038:SF38">
    <property type="entry name" value="GLYCOSYLTRANSFERASE-RELATED"/>
    <property type="match status" value="1"/>
</dbReference>
<keyword evidence="2" id="KW-0808">Transferase</keyword>
<evidence type="ECO:0000256" key="2">
    <source>
        <dbReference type="RuleBase" id="RU363055"/>
    </source>
</evidence>
<reference evidence="4" key="1">
    <citation type="submission" date="2020-06" db="EMBL/GenBank/DDBJ databases">
        <title>WGS assembly of Ceratodon purpureus strain R40.</title>
        <authorList>
            <person name="Carey S.B."/>
            <person name="Jenkins J."/>
            <person name="Shu S."/>
            <person name="Lovell J.T."/>
            <person name="Sreedasyam A."/>
            <person name="Maumus F."/>
            <person name="Tiley G.P."/>
            <person name="Fernandez-Pozo N."/>
            <person name="Barry K."/>
            <person name="Chen C."/>
            <person name="Wang M."/>
            <person name="Lipzen A."/>
            <person name="Daum C."/>
            <person name="Saski C.A."/>
            <person name="Payton A.C."/>
            <person name="Mcbreen J.C."/>
            <person name="Conrad R.E."/>
            <person name="Kollar L.M."/>
            <person name="Olsson S."/>
            <person name="Huttunen S."/>
            <person name="Landis J.B."/>
            <person name="Wickett N.J."/>
            <person name="Johnson M.G."/>
            <person name="Rensing S.A."/>
            <person name="Grimwood J."/>
            <person name="Schmutz J."/>
            <person name="Mcdaniel S.F."/>
        </authorList>
    </citation>
    <scope>NUCLEOTIDE SEQUENCE</scope>
    <source>
        <strain evidence="4">R40</strain>
    </source>
</reference>
<dbReference type="EMBL" id="CM026425">
    <property type="protein sequence ID" value="KAG0575643.1"/>
    <property type="molecule type" value="Genomic_DNA"/>
</dbReference>
<keyword evidence="5" id="KW-1185">Reference proteome</keyword>
<dbReference type="Pfam" id="PF03407">
    <property type="entry name" value="Nucleotid_trans"/>
    <property type="match status" value="1"/>
</dbReference>
<evidence type="ECO:0000313" key="4">
    <source>
        <dbReference type="EMBL" id="KAG0575643.1"/>
    </source>
</evidence>
<accession>A0A8T0HYY1</accession>
<organism evidence="4 5">
    <name type="scientific">Ceratodon purpureus</name>
    <name type="common">Fire moss</name>
    <name type="synonym">Dicranum purpureum</name>
    <dbReference type="NCBI Taxonomy" id="3225"/>
    <lineage>
        <taxon>Eukaryota</taxon>
        <taxon>Viridiplantae</taxon>
        <taxon>Streptophyta</taxon>
        <taxon>Embryophyta</taxon>
        <taxon>Bryophyta</taxon>
        <taxon>Bryophytina</taxon>
        <taxon>Bryopsida</taxon>
        <taxon>Dicranidae</taxon>
        <taxon>Pseudoditrichales</taxon>
        <taxon>Ditrichaceae</taxon>
        <taxon>Ceratodon</taxon>
    </lineage>
</organism>
<feature type="domain" description="Nucleotide-diphospho-sugar transferase" evidence="3">
    <location>
        <begin position="113"/>
        <end position="312"/>
    </location>
</feature>
<dbReference type="InterPro" id="IPR044821">
    <property type="entry name" value="At1g28695/At4g15970-like"/>
</dbReference>
<proteinExistence type="inferred from homology"/>
<keyword evidence="2" id="KW-0812">Transmembrane</keyword>
<dbReference type="EC" id="2.4.2.-" evidence="2"/>
<name>A0A8T0HYY1_CERPU</name>
<dbReference type="GO" id="GO:0016757">
    <property type="term" value="F:glycosyltransferase activity"/>
    <property type="evidence" value="ECO:0007669"/>
    <property type="project" value="UniProtKB-KW"/>
</dbReference>
<evidence type="ECO:0000259" key="3">
    <source>
        <dbReference type="Pfam" id="PF03407"/>
    </source>
</evidence>
<dbReference type="SUPFAM" id="SSF53448">
    <property type="entry name" value="Nucleotide-diphospho-sugar transferases"/>
    <property type="match status" value="1"/>
</dbReference>
<dbReference type="InterPro" id="IPR029044">
    <property type="entry name" value="Nucleotide-diphossugar_trans"/>
</dbReference>
<dbReference type="PANTHER" id="PTHR46038">
    <property type="entry name" value="EXPRESSED PROTEIN-RELATED"/>
    <property type="match status" value="1"/>
</dbReference>
<evidence type="ECO:0000256" key="1">
    <source>
        <dbReference type="ARBA" id="ARBA00007033"/>
    </source>
</evidence>
<dbReference type="Proteomes" id="UP000822688">
    <property type="component" value="Chromosome 5"/>
</dbReference>
<sequence>MDIKSGVSNFLITALVATLIGFPVCLFLSHRASSEGQIQFTYYKLRAVLGAREDPKSFSQSDVKELEEVLAMAATENKTVIITTLNEAWAANSTMIDLYLQSFHGGEKIEYLLGHMVIVTLDQKAHDRCLQLHPHCFRLKTSGVDFTGEKSFMSEDYLEMMWKRIQFLGEVLKLGYSFVFSDADIVWFRDPFERFFDNMDFQIACDRYYGRPFNVSRNAPNGGFVYVRSNQRTISMYKYWYEARLRNPGKHDQDVLNVILREKEFDDIGVKLRFLDTIFFSGFCQKDRRDITKVVTMHANCCKGLSNKLEDLRLALDDWRSYKIVESVPHKLEKPDPTLQMAWRAPLACVTSEQETIG</sequence>
<comment type="caution">
    <text evidence="4">The sequence shown here is derived from an EMBL/GenBank/DDBJ whole genome shotgun (WGS) entry which is preliminary data.</text>
</comment>
<comment type="subcellular location">
    <subcellularLocation>
        <location evidence="2">Golgi apparatus membrane</location>
        <topology evidence="2">Single-pass type II membrane protein</topology>
    </subcellularLocation>
</comment>
<dbReference type="AlphaFoldDB" id="A0A8T0HYY1"/>
<protein>
    <recommendedName>
        <fullName evidence="2">Glycosyltransferase</fullName>
        <ecNumber evidence="2">2.4.2.-</ecNumber>
    </recommendedName>
</protein>
<keyword evidence="2" id="KW-0328">Glycosyltransferase</keyword>